<comment type="caution">
    <text evidence="2">The sequence shown here is derived from an EMBL/GenBank/DDBJ whole genome shotgun (WGS) entry which is preliminary data.</text>
</comment>
<evidence type="ECO:0000313" key="3">
    <source>
        <dbReference type="Proteomes" id="UP000229554"/>
    </source>
</evidence>
<gene>
    <name evidence="2" type="ORF">COU88_03625</name>
</gene>
<evidence type="ECO:0000256" key="1">
    <source>
        <dbReference type="SAM" id="MobiDB-lite"/>
    </source>
</evidence>
<sequence length="114" mass="12698">NCYNSETGERISGQCCCFVASASGLNPDEIDDLRQVRDVLNKQLVGFKPLVSDTYDKWGPQVAGFLRTNEPARRLTHDLLSPIARVAGRFNDFARENGNHSQTKAQRAYSASHK</sequence>
<reference evidence="3" key="1">
    <citation type="submission" date="2017-09" db="EMBL/GenBank/DDBJ databases">
        <title>Depth-based differentiation of microbial function through sediment-hosted aquifers and enrichment of novel symbionts in the deep terrestrial subsurface.</title>
        <authorList>
            <person name="Probst A.J."/>
            <person name="Ladd B."/>
            <person name="Jarett J.K."/>
            <person name="Geller-Mcgrath D.E."/>
            <person name="Sieber C.M.K."/>
            <person name="Emerson J.B."/>
            <person name="Anantharaman K."/>
            <person name="Thomas B.C."/>
            <person name="Malmstrom R."/>
            <person name="Stieglmeier M."/>
            <person name="Klingl A."/>
            <person name="Woyke T."/>
            <person name="Ryan C.M."/>
            <person name="Banfield J.F."/>
        </authorList>
    </citation>
    <scope>NUCLEOTIDE SEQUENCE [LARGE SCALE GENOMIC DNA]</scope>
</reference>
<dbReference type="EMBL" id="PFED01000144">
    <property type="protein sequence ID" value="PJE62694.1"/>
    <property type="molecule type" value="Genomic_DNA"/>
</dbReference>
<evidence type="ECO:0000313" key="2">
    <source>
        <dbReference type="EMBL" id="PJE62694.1"/>
    </source>
</evidence>
<proteinExistence type="predicted"/>
<feature type="region of interest" description="Disordered" evidence="1">
    <location>
        <begin position="94"/>
        <end position="114"/>
    </location>
</feature>
<organism evidence="2 3">
    <name type="scientific">Candidatus Roizmanbacteria bacterium CG10_big_fil_rev_8_21_14_0_10_39_6</name>
    <dbReference type="NCBI Taxonomy" id="1974853"/>
    <lineage>
        <taxon>Bacteria</taxon>
        <taxon>Candidatus Roizmaniibacteriota</taxon>
    </lineage>
</organism>
<accession>A0A2M8KRY5</accession>
<protein>
    <submittedName>
        <fullName evidence="2">Uncharacterized protein</fullName>
    </submittedName>
</protein>
<dbReference type="AlphaFoldDB" id="A0A2M8KRY5"/>
<dbReference type="Proteomes" id="UP000229554">
    <property type="component" value="Unassembled WGS sequence"/>
</dbReference>
<feature type="non-terminal residue" evidence="2">
    <location>
        <position position="1"/>
    </location>
</feature>
<name>A0A2M8KRY5_9BACT</name>